<dbReference type="PROSITE" id="PS50012">
    <property type="entry name" value="RCC1_3"/>
    <property type="match status" value="2"/>
</dbReference>
<dbReference type="PRINTS" id="PR00633">
    <property type="entry name" value="RCCNDNSATION"/>
</dbReference>
<dbReference type="GO" id="GO:0005085">
    <property type="term" value="F:guanyl-nucleotide exchange factor activity"/>
    <property type="evidence" value="ECO:0007669"/>
    <property type="project" value="TreeGrafter"/>
</dbReference>
<dbReference type="PROSITE" id="PS00626">
    <property type="entry name" value="RCC1_2"/>
    <property type="match status" value="1"/>
</dbReference>
<name>A0A3A8PAG7_9BACT</name>
<dbReference type="SUPFAM" id="SSF50985">
    <property type="entry name" value="RCC1/BLIP-II"/>
    <property type="match status" value="1"/>
</dbReference>
<dbReference type="Pfam" id="PF13540">
    <property type="entry name" value="RCC1_2"/>
    <property type="match status" value="1"/>
</dbReference>
<sequence length="110" mass="11205">MTSQVFTLSSHPCPVPRVDAAGDSSLILRGDGTVWGWGENLSGRLGQQPNGRPLTPVPVAGMTGATALAAGEEHSLALRADGTVWAWGSNQNGQLGDGTAVLVPATVAFP</sequence>
<dbReference type="InterPro" id="IPR009091">
    <property type="entry name" value="RCC1/BLIP-II"/>
</dbReference>
<gene>
    <name evidence="1" type="ORF">D7V93_31880</name>
</gene>
<dbReference type="AlphaFoldDB" id="A0A3A8PAG7"/>
<dbReference type="Gene3D" id="2.130.10.30">
    <property type="entry name" value="Regulator of chromosome condensation 1/beta-lactamase-inhibitor protein II"/>
    <property type="match status" value="1"/>
</dbReference>
<protein>
    <recommendedName>
        <fullName evidence="3">RCC1 repeat-containing protein</fullName>
    </recommendedName>
</protein>
<dbReference type="InterPro" id="IPR000408">
    <property type="entry name" value="Reg_chr_condens"/>
</dbReference>
<evidence type="ECO:0000313" key="2">
    <source>
        <dbReference type="Proteomes" id="UP000272888"/>
    </source>
</evidence>
<accession>A0A3A8PAG7</accession>
<dbReference type="InterPro" id="IPR051553">
    <property type="entry name" value="Ran_GTPase-activating"/>
</dbReference>
<organism evidence="1 2">
    <name type="scientific">Corallococcus llansteffanensis</name>
    <dbReference type="NCBI Taxonomy" id="2316731"/>
    <lineage>
        <taxon>Bacteria</taxon>
        <taxon>Pseudomonadati</taxon>
        <taxon>Myxococcota</taxon>
        <taxon>Myxococcia</taxon>
        <taxon>Myxococcales</taxon>
        <taxon>Cystobacterineae</taxon>
        <taxon>Myxococcaceae</taxon>
        <taxon>Corallococcus</taxon>
    </lineage>
</organism>
<comment type="caution">
    <text evidence="1">The sequence shown here is derived from an EMBL/GenBank/DDBJ whole genome shotgun (WGS) entry which is preliminary data.</text>
</comment>
<dbReference type="PANTHER" id="PTHR45982:SF1">
    <property type="entry name" value="REGULATOR OF CHROMOSOME CONDENSATION"/>
    <property type="match status" value="1"/>
</dbReference>
<evidence type="ECO:0008006" key="3">
    <source>
        <dbReference type="Google" id="ProtNLM"/>
    </source>
</evidence>
<dbReference type="GO" id="GO:0005737">
    <property type="term" value="C:cytoplasm"/>
    <property type="evidence" value="ECO:0007669"/>
    <property type="project" value="TreeGrafter"/>
</dbReference>
<dbReference type="Proteomes" id="UP000272888">
    <property type="component" value="Unassembled WGS sequence"/>
</dbReference>
<dbReference type="EMBL" id="RAWB01000459">
    <property type="protein sequence ID" value="RKH49462.1"/>
    <property type="molecule type" value="Genomic_DNA"/>
</dbReference>
<dbReference type="PANTHER" id="PTHR45982">
    <property type="entry name" value="REGULATOR OF CHROMOSOME CONDENSATION"/>
    <property type="match status" value="1"/>
</dbReference>
<reference evidence="2" key="1">
    <citation type="submission" date="2018-09" db="EMBL/GenBank/DDBJ databases">
        <authorList>
            <person name="Livingstone P.G."/>
            <person name="Whitworth D.E."/>
        </authorList>
    </citation>
    <scope>NUCLEOTIDE SEQUENCE [LARGE SCALE GENOMIC DNA]</scope>
    <source>
        <strain evidence="2">CA051B</strain>
    </source>
</reference>
<evidence type="ECO:0000313" key="1">
    <source>
        <dbReference type="EMBL" id="RKH49462.1"/>
    </source>
</evidence>
<keyword evidence="2" id="KW-1185">Reference proteome</keyword>
<proteinExistence type="predicted"/>